<dbReference type="PROSITE" id="PS00463">
    <property type="entry name" value="ZN2_CY6_FUNGAL_1"/>
    <property type="match status" value="1"/>
</dbReference>
<feature type="region of interest" description="Disordered" evidence="2">
    <location>
        <begin position="38"/>
        <end position="75"/>
    </location>
</feature>
<evidence type="ECO:0000259" key="3">
    <source>
        <dbReference type="PROSITE" id="PS00463"/>
    </source>
</evidence>
<dbReference type="Gene3D" id="4.10.240.10">
    <property type="entry name" value="Zn(2)-C6 fungal-type DNA-binding domain"/>
    <property type="match status" value="1"/>
</dbReference>
<evidence type="ECO:0000256" key="2">
    <source>
        <dbReference type="SAM" id="MobiDB-lite"/>
    </source>
</evidence>
<dbReference type="GeneID" id="41977443"/>
<sequence>MNAKRSACDRCHKMKMLCQTEGHGQSCNRCQSARTQCTYSKPGRPGRPANKARIVSNPSGATNQGSAIEPEPAGAGIPAASFPLAGENTWRNPLPEHAATKEAAYFLEGQITPWTPYGSFLDASSLPLDYTGWSLNSTEADVCPSSSTSTDHPPTEPGIMGEAGLSLETKPDSPIFIASKLHFDDQDFIQRLAHFHVTITCMIDYEAHLGPEKLEQEAAHVLESSSKFLGIIQVLASVADTERHRRRGPQEPSPFNASIFLQLTSISIRLIEMHTWLYTSIYRCLQQEPDTVSQEAAGEPPSAPQLGFTIAGVRLAPTAHFRLLLILHTGIYYLSRIQKVLGEVEALRVEAASEVSPALPLQTRMLISGDQKGRMAKIRSVLAKLKEEFGIYYSAGVTEVSG</sequence>
<evidence type="ECO:0000313" key="5">
    <source>
        <dbReference type="Proteomes" id="UP000319257"/>
    </source>
</evidence>
<reference evidence="4 5" key="1">
    <citation type="submission" date="2019-06" db="EMBL/GenBank/DDBJ databases">
        <title>Draft genome sequence of the filamentous fungus Phialemoniopsis curvata isolated from diesel fuel.</title>
        <authorList>
            <person name="Varaljay V.A."/>
            <person name="Lyon W.J."/>
            <person name="Crouch A.L."/>
            <person name="Drake C.E."/>
            <person name="Hollomon J.M."/>
            <person name="Nadeau L.J."/>
            <person name="Nunn H.S."/>
            <person name="Stevenson B.S."/>
            <person name="Bojanowski C.L."/>
            <person name="Crookes-Goodson W.J."/>
        </authorList>
    </citation>
    <scope>NUCLEOTIDE SEQUENCE [LARGE SCALE GENOMIC DNA]</scope>
    <source>
        <strain evidence="4 5">D216</strain>
    </source>
</reference>
<gene>
    <name evidence="4" type="ORF">E0L32_009996</name>
</gene>
<accession>A0A507AUB2</accession>
<name>A0A507AUB2_9PEZI</name>
<dbReference type="InterPro" id="IPR036864">
    <property type="entry name" value="Zn2-C6_fun-type_DNA-bd_sf"/>
</dbReference>
<evidence type="ECO:0000256" key="1">
    <source>
        <dbReference type="ARBA" id="ARBA00023242"/>
    </source>
</evidence>
<dbReference type="RefSeq" id="XP_030990220.1">
    <property type="nucleotide sequence ID" value="XM_031132566.1"/>
</dbReference>
<dbReference type="EMBL" id="SKBQ01000077">
    <property type="protein sequence ID" value="TPX08509.1"/>
    <property type="molecule type" value="Genomic_DNA"/>
</dbReference>
<dbReference type="GO" id="GO:0000981">
    <property type="term" value="F:DNA-binding transcription factor activity, RNA polymerase II-specific"/>
    <property type="evidence" value="ECO:0007669"/>
    <property type="project" value="InterPro"/>
</dbReference>
<comment type="caution">
    <text evidence="4">The sequence shown here is derived from an EMBL/GenBank/DDBJ whole genome shotgun (WGS) entry which is preliminary data.</text>
</comment>
<keyword evidence="1" id="KW-0539">Nucleus</keyword>
<dbReference type="SUPFAM" id="SSF57701">
    <property type="entry name" value="Zn2/Cys6 DNA-binding domain"/>
    <property type="match status" value="1"/>
</dbReference>
<protein>
    <recommendedName>
        <fullName evidence="3">Zn(2)-C6 fungal-type domain-containing protein</fullName>
    </recommendedName>
</protein>
<dbReference type="AlphaFoldDB" id="A0A507AUB2"/>
<dbReference type="InParanoid" id="A0A507AUB2"/>
<evidence type="ECO:0000313" key="4">
    <source>
        <dbReference type="EMBL" id="TPX08509.1"/>
    </source>
</evidence>
<dbReference type="Proteomes" id="UP000319257">
    <property type="component" value="Unassembled WGS sequence"/>
</dbReference>
<dbReference type="OrthoDB" id="5239406at2759"/>
<organism evidence="4 5">
    <name type="scientific">Thyridium curvatum</name>
    <dbReference type="NCBI Taxonomy" id="1093900"/>
    <lineage>
        <taxon>Eukaryota</taxon>
        <taxon>Fungi</taxon>
        <taxon>Dikarya</taxon>
        <taxon>Ascomycota</taxon>
        <taxon>Pezizomycotina</taxon>
        <taxon>Sordariomycetes</taxon>
        <taxon>Sordariomycetidae</taxon>
        <taxon>Thyridiales</taxon>
        <taxon>Thyridiaceae</taxon>
        <taxon>Thyridium</taxon>
    </lineage>
</organism>
<dbReference type="GO" id="GO:0008270">
    <property type="term" value="F:zinc ion binding"/>
    <property type="evidence" value="ECO:0007669"/>
    <property type="project" value="InterPro"/>
</dbReference>
<proteinExistence type="predicted"/>
<feature type="compositionally biased region" description="Polar residues" evidence="2">
    <location>
        <begin position="56"/>
        <end position="66"/>
    </location>
</feature>
<keyword evidence="5" id="KW-1185">Reference proteome</keyword>
<feature type="domain" description="Zn(2)-C6 fungal-type" evidence="3">
    <location>
        <begin position="7"/>
        <end position="37"/>
    </location>
</feature>
<dbReference type="InterPro" id="IPR001138">
    <property type="entry name" value="Zn2Cys6_DnaBD"/>
</dbReference>
<dbReference type="CDD" id="cd00067">
    <property type="entry name" value="GAL4"/>
    <property type="match status" value="1"/>
</dbReference>